<gene>
    <name evidence="3" type="ORF">C7435_1377</name>
</gene>
<feature type="region of interest" description="Disordered" evidence="1">
    <location>
        <begin position="256"/>
        <end position="305"/>
    </location>
</feature>
<dbReference type="Proteomes" id="UP000273675">
    <property type="component" value="Unassembled WGS sequence"/>
</dbReference>
<evidence type="ECO:0000313" key="4">
    <source>
        <dbReference type="Proteomes" id="UP000273675"/>
    </source>
</evidence>
<accession>A0A495DCW8</accession>
<dbReference type="PANTHER" id="PTHR42966">
    <property type="entry name" value="N-ACETYLNEURAMINATE SYNTHASE"/>
    <property type="match status" value="1"/>
</dbReference>
<evidence type="ECO:0000256" key="1">
    <source>
        <dbReference type="SAM" id="MobiDB-lite"/>
    </source>
</evidence>
<dbReference type="InterPro" id="IPR013132">
    <property type="entry name" value="PseI/NeuA/B-like_N"/>
</dbReference>
<feature type="compositionally biased region" description="Basic and acidic residues" evidence="1">
    <location>
        <begin position="257"/>
        <end position="269"/>
    </location>
</feature>
<protein>
    <submittedName>
        <fullName evidence="3">N-acetylneuraminate synthase</fullName>
    </submittedName>
</protein>
<dbReference type="InterPro" id="IPR013785">
    <property type="entry name" value="Aldolase_TIM"/>
</dbReference>
<sequence length="305" mass="32720">MTHIDVIAEIGSNHGGDLDEAKRYVEACAKAGADVVKFQTLTREGLIARFVKDSDGKIVENPKFAAFGNAGLPDDWHAPLKACAEDNGVEFMSTPFSLAAVELMESLGVKRYKIASGDLTFTPLLEALGATRKPLILSTGASYLDEVVQAVNTLSRAGCTRLTVLHCAASYPPAWDDLNLTAITRLQTALGLAVGLSDHSPGAMAPIAAAALGAVVIEKHVTFDRNTPGPDHPFAMEMDELAAMITDLRNLETALGDGEKKPAASEINRRRNLRRGRYDAATGKPDDNGTDWLRPQHAPDDRAEF</sequence>
<name>A0A495DCW8_9PROT</name>
<dbReference type="GO" id="GO:0016051">
    <property type="term" value="P:carbohydrate biosynthetic process"/>
    <property type="evidence" value="ECO:0007669"/>
    <property type="project" value="InterPro"/>
</dbReference>
<evidence type="ECO:0000259" key="2">
    <source>
        <dbReference type="Pfam" id="PF03102"/>
    </source>
</evidence>
<reference evidence="3 4" key="1">
    <citation type="submission" date="2018-10" db="EMBL/GenBank/DDBJ databases">
        <title>Genomic Encyclopedia of Type Strains, Phase IV (KMG-IV): sequencing the most valuable type-strain genomes for metagenomic binning, comparative biology and taxonomic classification.</title>
        <authorList>
            <person name="Goeker M."/>
        </authorList>
    </citation>
    <scope>NUCLEOTIDE SEQUENCE [LARGE SCALE GENOMIC DNA]</scope>
    <source>
        <strain evidence="3 4">DSM 4734</strain>
    </source>
</reference>
<dbReference type="SUPFAM" id="SSF51569">
    <property type="entry name" value="Aldolase"/>
    <property type="match status" value="1"/>
</dbReference>
<organism evidence="3 4">
    <name type="scientific">Maricaulis maris</name>
    <dbReference type="NCBI Taxonomy" id="74318"/>
    <lineage>
        <taxon>Bacteria</taxon>
        <taxon>Pseudomonadati</taxon>
        <taxon>Pseudomonadota</taxon>
        <taxon>Alphaproteobacteria</taxon>
        <taxon>Maricaulales</taxon>
        <taxon>Maricaulaceae</taxon>
        <taxon>Maricaulis</taxon>
    </lineage>
</organism>
<comment type="caution">
    <text evidence="3">The sequence shown here is derived from an EMBL/GenBank/DDBJ whole genome shotgun (WGS) entry which is preliminary data.</text>
</comment>
<dbReference type="AlphaFoldDB" id="A0A495DCW8"/>
<dbReference type="InterPro" id="IPR051690">
    <property type="entry name" value="PseI-like"/>
</dbReference>
<dbReference type="Pfam" id="PF03102">
    <property type="entry name" value="NeuB"/>
    <property type="match status" value="1"/>
</dbReference>
<evidence type="ECO:0000313" key="3">
    <source>
        <dbReference type="EMBL" id="RKR00177.1"/>
    </source>
</evidence>
<dbReference type="GO" id="GO:0047444">
    <property type="term" value="F:N-acylneuraminate-9-phosphate synthase activity"/>
    <property type="evidence" value="ECO:0007669"/>
    <property type="project" value="TreeGrafter"/>
</dbReference>
<dbReference type="EMBL" id="RBIM01000003">
    <property type="protein sequence ID" value="RKR00177.1"/>
    <property type="molecule type" value="Genomic_DNA"/>
</dbReference>
<proteinExistence type="predicted"/>
<dbReference type="RefSeq" id="WP_121210538.1">
    <property type="nucleotide sequence ID" value="NZ_RBIM01000003.1"/>
</dbReference>
<dbReference type="PANTHER" id="PTHR42966:SF1">
    <property type="entry name" value="SIALIC ACID SYNTHASE"/>
    <property type="match status" value="1"/>
</dbReference>
<dbReference type="Gene3D" id="3.20.20.70">
    <property type="entry name" value="Aldolase class I"/>
    <property type="match status" value="1"/>
</dbReference>
<feature type="domain" description="PseI/NeuA/B-like" evidence="2">
    <location>
        <begin position="25"/>
        <end position="260"/>
    </location>
</feature>
<dbReference type="OrthoDB" id="9781701at2"/>